<dbReference type="PaxDb" id="263820-PTO0956"/>
<dbReference type="OrthoDB" id="43754at2157"/>
<dbReference type="InterPro" id="IPR000182">
    <property type="entry name" value="GNAT_dom"/>
</dbReference>
<feature type="domain" description="N-acetyltransferase" evidence="1">
    <location>
        <begin position="14"/>
        <end position="149"/>
    </location>
</feature>
<keyword evidence="5" id="KW-1185">Reference proteome</keyword>
<dbReference type="SUPFAM" id="SSF55729">
    <property type="entry name" value="Acyl-CoA N-acyltransferases (Nat)"/>
    <property type="match status" value="1"/>
</dbReference>
<dbReference type="CDD" id="cd04301">
    <property type="entry name" value="NAT_SF"/>
    <property type="match status" value="1"/>
</dbReference>
<evidence type="ECO:0000313" key="4">
    <source>
        <dbReference type="Proteomes" id="UP000000438"/>
    </source>
</evidence>
<dbReference type="AlphaFoldDB" id="Q6L0G1"/>
<dbReference type="PROSITE" id="PS51186">
    <property type="entry name" value="GNAT"/>
    <property type="match status" value="1"/>
</dbReference>
<dbReference type="EMBL" id="AE017261">
    <property type="protein sequence ID" value="AAT43541.1"/>
    <property type="molecule type" value="Genomic_DNA"/>
</dbReference>
<dbReference type="STRING" id="263820.PTO0956"/>
<dbReference type="HOGENOM" id="CLU_013985_36_1_2"/>
<keyword evidence="2" id="KW-0808">Transferase</keyword>
<keyword evidence="2" id="KW-0012">Acyltransferase</keyword>
<dbReference type="Pfam" id="PF00583">
    <property type="entry name" value="Acetyltransf_1"/>
    <property type="match status" value="1"/>
</dbReference>
<dbReference type="Proteomes" id="UP000192315">
    <property type="component" value="Unassembled WGS sequence"/>
</dbReference>
<accession>Q6L0G1</accession>
<evidence type="ECO:0000313" key="3">
    <source>
        <dbReference type="EMBL" id="SMD30147.1"/>
    </source>
</evidence>
<dbReference type="InterPro" id="IPR016181">
    <property type="entry name" value="Acyl_CoA_acyltransferase"/>
</dbReference>
<dbReference type="EC" id="2.3.1.-" evidence="2"/>
<protein>
    <submittedName>
        <fullName evidence="2">Acetyltransferase</fullName>
        <ecNumber evidence="2">2.3.1.-</ecNumber>
    </submittedName>
</protein>
<reference evidence="2" key="2">
    <citation type="submission" date="2004-02" db="EMBL/GenBank/DDBJ databases">
        <authorList>
            <person name="Fuetterer O."/>
            <person name="Angelov A."/>
            <person name="Liesegang H."/>
            <person name="Gottschalk G."/>
            <person name="Schleper C."/>
            <person name="Schepers B."/>
            <person name="Dock C."/>
            <person name="Antranikian G."/>
            <person name="Liebl W."/>
        </authorList>
    </citation>
    <scope>NUCLEOTIDE SEQUENCE</scope>
    <source>
        <strain evidence="2">DSM 9790</strain>
    </source>
</reference>
<dbReference type="Gene3D" id="3.40.630.30">
    <property type="match status" value="1"/>
</dbReference>
<accession>A0A8G2L6J1</accession>
<evidence type="ECO:0000313" key="2">
    <source>
        <dbReference type="EMBL" id="AAT43541.1"/>
    </source>
</evidence>
<sequence length="149" mass="17745">MEEDDIEQVMDRLLRLKRLNAEFDKSFLVSVESEDEIKNYIKKILKDENHVLLVADDNGKIAGILMVDILFRIYYYPKYEARIREFYIMPEYRNNNLGRNMISKLTEILKNKNINFITAEFPTMNTIAANFYEKLGYHQLVSVYSMIKK</sequence>
<dbReference type="KEGG" id="pto:PTO0956"/>
<reference evidence="3 5" key="3">
    <citation type="submission" date="2017-04" db="EMBL/GenBank/DDBJ databases">
        <authorList>
            <person name="Varghese N."/>
            <person name="Submissions S."/>
        </authorList>
    </citation>
    <scope>NUCLEOTIDE SEQUENCE [LARGE SCALE GENOMIC DNA]</scope>
    <source>
        <strain evidence="3 5">DSM 9789</strain>
    </source>
</reference>
<dbReference type="Proteomes" id="UP000000438">
    <property type="component" value="Chromosome"/>
</dbReference>
<dbReference type="InParanoid" id="Q6L0G1"/>
<dbReference type="GO" id="GO:0016747">
    <property type="term" value="F:acyltransferase activity, transferring groups other than amino-acyl groups"/>
    <property type="evidence" value="ECO:0007669"/>
    <property type="project" value="InterPro"/>
</dbReference>
<evidence type="ECO:0000259" key="1">
    <source>
        <dbReference type="PROSITE" id="PS51186"/>
    </source>
</evidence>
<proteinExistence type="predicted"/>
<evidence type="ECO:0000313" key="5">
    <source>
        <dbReference type="Proteomes" id="UP000192315"/>
    </source>
</evidence>
<dbReference type="eggNOG" id="arCOG00826">
    <property type="taxonomic scope" value="Archaea"/>
</dbReference>
<name>Q6L0G1_PICTO</name>
<dbReference type="EMBL" id="FWYE01000001">
    <property type="protein sequence ID" value="SMD30147.1"/>
    <property type="molecule type" value="Genomic_DNA"/>
</dbReference>
<gene>
    <name evidence="2" type="ordered locus">PTO0956</name>
    <name evidence="3" type="ORF">SAMN02745355_0008</name>
</gene>
<organism evidence="2 4">
    <name type="scientific">Picrophilus torridus (strain ATCC 700027 / DSM 9790 / JCM 10055 / NBRC 100828 / KAW 2/3)</name>
    <dbReference type="NCBI Taxonomy" id="1122961"/>
    <lineage>
        <taxon>Archaea</taxon>
        <taxon>Methanobacteriati</taxon>
        <taxon>Thermoplasmatota</taxon>
        <taxon>Thermoplasmata</taxon>
        <taxon>Thermoplasmatales</taxon>
        <taxon>Picrophilaceae</taxon>
        <taxon>Picrophilus</taxon>
    </lineage>
</organism>
<reference evidence="2 4" key="1">
    <citation type="journal article" date="2004" name="Proc. Natl. Acad. Sci. U.S.A.">
        <title>Genome sequence of Picrophilus torridus and its implications for life around pH 0.</title>
        <authorList>
            <person name="Futterer O."/>
            <person name="Angelov A."/>
            <person name="Liesegang H."/>
            <person name="Gottschalk G."/>
            <person name="Schleper C."/>
            <person name="Schepers B."/>
            <person name="Dock C."/>
            <person name="Antranikian G."/>
            <person name="Liebl W."/>
        </authorList>
    </citation>
    <scope>NUCLEOTIDE SEQUENCE [LARGE SCALE GENOMIC DNA]</scope>
    <source>
        <strain evidence="4">ATCC 700027 / DSM 9790 / JCM 10055 / NBRC 100828</strain>
        <strain evidence="2">DSM 9790</strain>
    </source>
</reference>